<keyword evidence="4 5" id="KW-0119">Carbohydrate metabolism</keyword>
<accession>A0A9X3ZHU7</accession>
<evidence type="ECO:0000259" key="9">
    <source>
        <dbReference type="Pfam" id="PF01979"/>
    </source>
</evidence>
<dbReference type="InterPro" id="IPR032466">
    <property type="entry name" value="Metal_Hydrolase"/>
</dbReference>
<dbReference type="SUPFAM" id="SSF51556">
    <property type="entry name" value="Metallo-dependent hydrolases"/>
    <property type="match status" value="1"/>
</dbReference>
<feature type="binding site" evidence="7">
    <location>
        <position position="142"/>
    </location>
    <ligand>
        <name>substrate</name>
    </ligand>
</feature>
<evidence type="ECO:0000313" key="10">
    <source>
        <dbReference type="EMBL" id="MDA5399098.1"/>
    </source>
</evidence>
<feature type="binding site" evidence="8">
    <location>
        <position position="131"/>
    </location>
    <ligand>
        <name>Zn(2+)</name>
        <dbReference type="ChEBI" id="CHEBI:29105"/>
    </ligand>
</feature>
<feature type="binding site" evidence="7">
    <location>
        <position position="253"/>
    </location>
    <ligand>
        <name>substrate</name>
    </ligand>
</feature>
<dbReference type="GO" id="GO:0008448">
    <property type="term" value="F:N-acetylglucosamine-6-phosphate deacetylase activity"/>
    <property type="evidence" value="ECO:0007669"/>
    <property type="project" value="UniProtKB-EC"/>
</dbReference>
<evidence type="ECO:0000256" key="6">
    <source>
        <dbReference type="PIRSR" id="PIRSR038994-1"/>
    </source>
</evidence>
<sequence>MTQHTAIEAPVIFDGSTWHSQAAVLYQSGTVTDIVPVSQIPADVALSRLESGFLAPGFVDLQVNGGGGVLLNDDPSIETIRTICTAHARFGTTALLPTLITDTPEMTEKAIAAAAGAAKDEIAGFLGLHLEGPHLSVERRGAHDADLVRPAGRDDVARLLDAQRKIPHLLVTVAPEAVTTDQIRTLSEANIKISLGHSNADCQTAREMVMVGASMFTHLFNAMSPLSHREPGMVGAALSEPSVHAGLIADGIHVAPESLGIAIRGKAEPGRLFVVTDAMSCIGTDQQSFTLNGRTVHRVDGRLTLDDGTLAGADIDMIASVRFLVQKVGLRVDEALKMASLYPARALGADDRHGHLGKGATANLVHLSDALTVENVWIAGECVFSCEGPSGN</sequence>
<dbReference type="EC" id="3.5.1.25" evidence="10"/>
<dbReference type="InterPro" id="IPR006680">
    <property type="entry name" value="Amidohydro-rel"/>
</dbReference>
<dbReference type="Pfam" id="PF01979">
    <property type="entry name" value="Amidohydro_1"/>
    <property type="match status" value="1"/>
</dbReference>
<evidence type="ECO:0000256" key="4">
    <source>
        <dbReference type="ARBA" id="ARBA00023277"/>
    </source>
</evidence>
<keyword evidence="11" id="KW-1185">Reference proteome</keyword>
<dbReference type="InterPro" id="IPR011059">
    <property type="entry name" value="Metal-dep_hydrolase_composite"/>
</dbReference>
<dbReference type="Proteomes" id="UP001151234">
    <property type="component" value="Unassembled WGS sequence"/>
</dbReference>
<dbReference type="AlphaFoldDB" id="A0A9X3ZHU7"/>
<feature type="binding site" evidence="8">
    <location>
        <position position="218"/>
    </location>
    <ligand>
        <name>Zn(2+)</name>
        <dbReference type="ChEBI" id="CHEBI:29105"/>
    </ligand>
</feature>
<feature type="domain" description="Amidohydrolase-related" evidence="9">
    <location>
        <begin position="54"/>
        <end position="382"/>
    </location>
</feature>
<evidence type="ECO:0000313" key="11">
    <source>
        <dbReference type="Proteomes" id="UP001151234"/>
    </source>
</evidence>
<comment type="caution">
    <text evidence="10">The sequence shown here is derived from an EMBL/GenBank/DDBJ whole genome shotgun (WGS) entry which is preliminary data.</text>
</comment>
<proteinExistence type="inferred from homology"/>
<evidence type="ECO:0000256" key="3">
    <source>
        <dbReference type="ARBA" id="ARBA00022801"/>
    </source>
</evidence>
<gene>
    <name evidence="10" type="primary">nagA</name>
    <name evidence="10" type="ORF">OQ273_10985</name>
</gene>
<dbReference type="RefSeq" id="WP_267990547.1">
    <property type="nucleotide sequence ID" value="NZ_JAPJZI010000001.1"/>
</dbReference>
<evidence type="ECO:0000256" key="8">
    <source>
        <dbReference type="PIRSR" id="PIRSR038994-3"/>
    </source>
</evidence>
<dbReference type="GO" id="GO:0046872">
    <property type="term" value="F:metal ion binding"/>
    <property type="evidence" value="ECO:0007669"/>
    <property type="project" value="UniProtKB-KW"/>
</dbReference>
<feature type="binding site" evidence="7">
    <location>
        <begin position="310"/>
        <end position="312"/>
    </location>
    <ligand>
        <name>substrate</name>
    </ligand>
</feature>
<feature type="binding site" evidence="7">
    <location>
        <position position="229"/>
    </location>
    <ligand>
        <name>substrate</name>
    </ligand>
</feature>
<dbReference type="Gene3D" id="2.30.40.10">
    <property type="entry name" value="Urease, subunit C, domain 1"/>
    <property type="match status" value="1"/>
</dbReference>
<name>A0A9X3ZHU7_9HYPH</name>
<dbReference type="InterPro" id="IPR003764">
    <property type="entry name" value="GlcNAc_6-P_deAcase"/>
</dbReference>
<evidence type="ECO:0000256" key="5">
    <source>
        <dbReference type="PIRNR" id="PIRNR038994"/>
    </source>
</evidence>
<keyword evidence="3 5" id="KW-0378">Hydrolase</keyword>
<dbReference type="Gene3D" id="3.20.20.140">
    <property type="entry name" value="Metal-dependent hydrolases"/>
    <property type="match status" value="1"/>
</dbReference>
<evidence type="ECO:0000256" key="2">
    <source>
        <dbReference type="ARBA" id="ARBA00022723"/>
    </source>
</evidence>
<comment type="cofactor">
    <cofactor evidence="8">
        <name>a divalent metal cation</name>
        <dbReference type="ChEBI" id="CHEBI:60240"/>
    </cofactor>
    <text evidence="8">Binds 1 divalent metal cation per subunit.</text>
</comment>
<feature type="binding site" evidence="7">
    <location>
        <begin position="221"/>
        <end position="222"/>
    </location>
    <ligand>
        <name>substrate</name>
    </ligand>
</feature>
<evidence type="ECO:0000256" key="1">
    <source>
        <dbReference type="ARBA" id="ARBA00010716"/>
    </source>
</evidence>
<organism evidence="10 11">
    <name type="scientific">Hoeflea prorocentri</name>
    <dbReference type="NCBI Taxonomy" id="1922333"/>
    <lineage>
        <taxon>Bacteria</taxon>
        <taxon>Pseudomonadati</taxon>
        <taxon>Pseudomonadota</taxon>
        <taxon>Alphaproteobacteria</taxon>
        <taxon>Hyphomicrobiales</taxon>
        <taxon>Rhizobiaceae</taxon>
        <taxon>Hoeflea</taxon>
    </lineage>
</organism>
<dbReference type="PIRSF" id="PIRSF038994">
    <property type="entry name" value="NagA"/>
    <property type="match status" value="1"/>
</dbReference>
<evidence type="ECO:0000256" key="7">
    <source>
        <dbReference type="PIRSR" id="PIRSR038994-2"/>
    </source>
</evidence>
<dbReference type="GO" id="GO:0006046">
    <property type="term" value="P:N-acetylglucosamine catabolic process"/>
    <property type="evidence" value="ECO:0007669"/>
    <property type="project" value="TreeGrafter"/>
</dbReference>
<dbReference type="CDD" id="cd00854">
    <property type="entry name" value="NagA"/>
    <property type="match status" value="1"/>
</dbReference>
<dbReference type="PANTHER" id="PTHR11113:SF14">
    <property type="entry name" value="N-ACETYLGLUCOSAMINE-6-PHOSPHATE DEACETYLASE"/>
    <property type="match status" value="1"/>
</dbReference>
<dbReference type="SUPFAM" id="SSF51338">
    <property type="entry name" value="Composite domain of metallo-dependent hydrolases"/>
    <property type="match status" value="1"/>
</dbReference>
<comment type="similarity">
    <text evidence="1 5">Belongs to the metallo-dependent hydrolases superfamily. NagA family.</text>
</comment>
<dbReference type="EMBL" id="JAPJZI010000001">
    <property type="protein sequence ID" value="MDA5399098.1"/>
    <property type="molecule type" value="Genomic_DNA"/>
</dbReference>
<feature type="binding site" evidence="8">
    <location>
        <position position="197"/>
    </location>
    <ligand>
        <name>Zn(2+)</name>
        <dbReference type="ChEBI" id="CHEBI:29105"/>
    </ligand>
</feature>
<keyword evidence="2 8" id="KW-0479">Metal-binding</keyword>
<feature type="active site" description="Proton donor/acceptor" evidence="6">
    <location>
        <position position="277"/>
    </location>
</feature>
<dbReference type="NCBIfam" id="TIGR00221">
    <property type="entry name" value="nagA"/>
    <property type="match status" value="1"/>
</dbReference>
<reference evidence="10" key="1">
    <citation type="submission" date="2022-11" db="EMBL/GenBank/DDBJ databases">
        <title>Draft genome sequence of Hoeflea poritis E7-10 and Hoeflea prorocentri PM5-8, separated from scleractinian coral Porites lutea and marine dinoflagellate.</title>
        <authorList>
            <person name="Zhang G."/>
            <person name="Wei Q."/>
            <person name="Cai L."/>
        </authorList>
    </citation>
    <scope>NUCLEOTIDE SEQUENCE</scope>
    <source>
        <strain evidence="10">PM5-8</strain>
    </source>
</reference>
<protein>
    <submittedName>
        <fullName evidence="10">N-acetylglucosamine-6-phosphate deacetylase</fullName>
        <ecNumber evidence="10">3.5.1.25</ecNumber>
    </submittedName>
</protein>
<dbReference type="PANTHER" id="PTHR11113">
    <property type="entry name" value="N-ACETYLGLUCOSAMINE-6-PHOSPHATE DEACETYLASE"/>
    <property type="match status" value="1"/>
</dbReference>